<dbReference type="AlphaFoldDB" id="A0A939ING2"/>
<sequence>MLALNGFACGVLADGLAIDKVYHPYVDPLAWELEWRVTHADYNPASDIDREEVHRFGLAKAVAPELMLEGYLIAERSANQDLKIEGYELEALWQLTEQGEKSLDYGLLFELEKERGQNAWEGAASLLLERELGRYSVTANIELGYEWGEDIRDEWETGLALQARYRYRMILEPMLEFYLGEDTVGLGPAAQGNIRLGGMKSLHWQTAVVVGVDGTTPDYTLRGLLEYEF</sequence>
<keyword evidence="2" id="KW-1185">Reference proteome</keyword>
<evidence type="ECO:0000313" key="2">
    <source>
        <dbReference type="Proteomes" id="UP000664303"/>
    </source>
</evidence>
<comment type="caution">
    <text evidence="1">The sequence shown here is derived from an EMBL/GenBank/DDBJ whole genome shotgun (WGS) entry which is preliminary data.</text>
</comment>
<proteinExistence type="predicted"/>
<evidence type="ECO:0000313" key="1">
    <source>
        <dbReference type="EMBL" id="MBN7798093.1"/>
    </source>
</evidence>
<dbReference type="RefSeq" id="WP_206561540.1">
    <property type="nucleotide sequence ID" value="NZ_JAFKCZ010000012.1"/>
</dbReference>
<protein>
    <submittedName>
        <fullName evidence="1">Uncharacterized protein</fullName>
    </submittedName>
</protein>
<accession>A0A939ING2</accession>
<name>A0A939ING2_9GAMM</name>
<organism evidence="1 2">
    <name type="scientific">Parahaliea mediterranea</name>
    <dbReference type="NCBI Taxonomy" id="651086"/>
    <lineage>
        <taxon>Bacteria</taxon>
        <taxon>Pseudomonadati</taxon>
        <taxon>Pseudomonadota</taxon>
        <taxon>Gammaproteobacteria</taxon>
        <taxon>Cellvibrionales</taxon>
        <taxon>Halieaceae</taxon>
        <taxon>Parahaliea</taxon>
    </lineage>
</organism>
<dbReference type="EMBL" id="JAFKCZ010000012">
    <property type="protein sequence ID" value="MBN7798093.1"/>
    <property type="molecule type" value="Genomic_DNA"/>
</dbReference>
<reference evidence="1" key="1">
    <citation type="submission" date="2021-02" db="EMBL/GenBank/DDBJ databases">
        <title>PHA producing bacteria isolated from coastal sediment in Guangdong, Shenzhen.</title>
        <authorList>
            <person name="Zheng W."/>
            <person name="Yu S."/>
            <person name="Huang Y."/>
        </authorList>
    </citation>
    <scope>NUCLEOTIDE SEQUENCE</scope>
    <source>
        <strain evidence="1">TN14-10</strain>
    </source>
</reference>
<dbReference type="Proteomes" id="UP000664303">
    <property type="component" value="Unassembled WGS sequence"/>
</dbReference>
<gene>
    <name evidence="1" type="ORF">JYP50_15900</name>
</gene>